<feature type="region of interest" description="Disordered" evidence="1">
    <location>
        <begin position="28"/>
        <end position="74"/>
    </location>
</feature>
<feature type="transmembrane region" description="Helical" evidence="2">
    <location>
        <begin position="79"/>
        <end position="101"/>
    </location>
</feature>
<feature type="signal peptide" evidence="3">
    <location>
        <begin position="1"/>
        <end position="21"/>
    </location>
</feature>
<dbReference type="InterPro" id="IPR032710">
    <property type="entry name" value="NTF2-like_dom_sf"/>
</dbReference>
<keyword evidence="2" id="KW-1133">Transmembrane helix</keyword>
<dbReference type="AlphaFoldDB" id="B1Y6F2"/>
<evidence type="ECO:0000256" key="3">
    <source>
        <dbReference type="SAM" id="SignalP"/>
    </source>
</evidence>
<protein>
    <submittedName>
        <fullName evidence="5">Import inner membrane translocase subunit Tim44</fullName>
    </submittedName>
</protein>
<feature type="domain" description="Tim44-like" evidence="4">
    <location>
        <begin position="200"/>
        <end position="331"/>
    </location>
</feature>
<dbReference type="Pfam" id="PF04280">
    <property type="entry name" value="Tim44"/>
    <property type="match status" value="1"/>
</dbReference>
<evidence type="ECO:0000259" key="4">
    <source>
        <dbReference type="SMART" id="SM00978"/>
    </source>
</evidence>
<feature type="compositionally biased region" description="Low complexity" evidence="1">
    <location>
        <begin position="47"/>
        <end position="74"/>
    </location>
</feature>
<feature type="transmembrane region" description="Helical" evidence="2">
    <location>
        <begin position="108"/>
        <end position="126"/>
    </location>
</feature>
<keyword evidence="6" id="KW-1185">Reference proteome</keyword>
<dbReference type="KEGG" id="lch:Lcho_2523"/>
<dbReference type="STRING" id="395495.Lcho_2523"/>
<dbReference type="PANTHER" id="PTHR41542">
    <property type="entry name" value="BLL5807 PROTEIN"/>
    <property type="match status" value="1"/>
</dbReference>
<accession>B1Y6F2</accession>
<feature type="chain" id="PRO_5002772853" evidence="3">
    <location>
        <begin position="22"/>
        <end position="333"/>
    </location>
</feature>
<dbReference type="SUPFAM" id="SSF54427">
    <property type="entry name" value="NTF2-like"/>
    <property type="match status" value="1"/>
</dbReference>
<reference evidence="5 6" key="1">
    <citation type="submission" date="2008-03" db="EMBL/GenBank/DDBJ databases">
        <title>Complete sequence of Leptothrix cholodnii SP-6.</title>
        <authorList>
            <consortium name="US DOE Joint Genome Institute"/>
            <person name="Copeland A."/>
            <person name="Lucas S."/>
            <person name="Lapidus A."/>
            <person name="Glavina del Rio T."/>
            <person name="Dalin E."/>
            <person name="Tice H."/>
            <person name="Bruce D."/>
            <person name="Goodwin L."/>
            <person name="Pitluck S."/>
            <person name="Chertkov O."/>
            <person name="Brettin T."/>
            <person name="Detter J.C."/>
            <person name="Han C."/>
            <person name="Kuske C.R."/>
            <person name="Schmutz J."/>
            <person name="Larimer F."/>
            <person name="Land M."/>
            <person name="Hauser L."/>
            <person name="Kyrpides N."/>
            <person name="Lykidis A."/>
            <person name="Emerson D."/>
            <person name="Richardson P."/>
        </authorList>
    </citation>
    <scope>NUCLEOTIDE SEQUENCE [LARGE SCALE GENOMIC DNA]</scope>
    <source>
        <strain evidence="6">ATCC 51168 / LMG 8142 / SP-6</strain>
    </source>
</reference>
<dbReference type="PANTHER" id="PTHR41542:SF1">
    <property type="entry name" value="BLL5807 PROTEIN"/>
    <property type="match status" value="1"/>
</dbReference>
<name>B1Y6F2_LEPCP</name>
<proteinExistence type="predicted"/>
<keyword evidence="2" id="KW-0812">Transmembrane</keyword>
<evidence type="ECO:0000256" key="1">
    <source>
        <dbReference type="SAM" id="MobiDB-lite"/>
    </source>
</evidence>
<dbReference type="OrthoDB" id="5297955at2"/>
<dbReference type="eggNOG" id="COG4395">
    <property type="taxonomic scope" value="Bacteria"/>
</dbReference>
<evidence type="ECO:0000256" key="2">
    <source>
        <dbReference type="SAM" id="Phobius"/>
    </source>
</evidence>
<dbReference type="EMBL" id="CP001013">
    <property type="protein sequence ID" value="ACB34788.1"/>
    <property type="molecule type" value="Genomic_DNA"/>
</dbReference>
<gene>
    <name evidence="5" type="ordered locus">Lcho_2523</name>
</gene>
<keyword evidence="3" id="KW-0732">Signal</keyword>
<keyword evidence="2" id="KW-0472">Membrane</keyword>
<dbReference type="SMART" id="SM00978">
    <property type="entry name" value="Tim44"/>
    <property type="match status" value="1"/>
</dbReference>
<evidence type="ECO:0000313" key="6">
    <source>
        <dbReference type="Proteomes" id="UP000001693"/>
    </source>
</evidence>
<dbReference type="HOGENOM" id="CLU_052470_0_0_4"/>
<evidence type="ECO:0000313" key="5">
    <source>
        <dbReference type="EMBL" id="ACB34788.1"/>
    </source>
</evidence>
<sequence precursor="true">MKNWLLAALMALVAVTTTLPADVEAKRLGSGGSAGMQRSMPARNDSAATPAKPAPAAQPGQQAGQQAGAAPAAAPKRNWMGPIAGLAAGLGIAALMSHLGLGEAFGNFLMMALLAVAAIALVAFLMRRFGSKGKTAPAAGDWAPAGAGAAGSSAGSGAQVAWPAAMQRSNAQEGSAAASFGQAGNSAGFNSASAPAFEPIGAAPTAAANLPADFDQAGFERIAKMIFIRMQAANDSGDLNDLRSFTTPEMFAHIRLELQERGNAPQTTDVVDVAAEVLDLTRDTDRDIVSVRYHGQIREAAGAPVTSFDEIWHLVQPRDGSRNWAISGIQQTN</sequence>
<dbReference type="InterPro" id="IPR007379">
    <property type="entry name" value="Tim44-like_dom"/>
</dbReference>
<dbReference type="Proteomes" id="UP000001693">
    <property type="component" value="Chromosome"/>
</dbReference>
<organism evidence="5 6">
    <name type="scientific">Leptothrix cholodnii (strain ATCC 51168 / LMG 8142 / SP-6)</name>
    <name type="common">Leptothrix discophora (strain SP-6)</name>
    <dbReference type="NCBI Taxonomy" id="395495"/>
    <lineage>
        <taxon>Bacteria</taxon>
        <taxon>Pseudomonadati</taxon>
        <taxon>Pseudomonadota</taxon>
        <taxon>Betaproteobacteria</taxon>
        <taxon>Burkholderiales</taxon>
        <taxon>Sphaerotilaceae</taxon>
        <taxon>Leptothrix</taxon>
    </lineage>
</organism>